<dbReference type="EMBL" id="BPVZ01000014">
    <property type="protein sequence ID" value="GKU99841.1"/>
    <property type="molecule type" value="Genomic_DNA"/>
</dbReference>
<dbReference type="Proteomes" id="UP001054252">
    <property type="component" value="Unassembled WGS sequence"/>
</dbReference>
<sequence>MLGFPTNPARPGWVCPEFTTNLVKNSTQSVEAKDSASWVGFVRNPRAGFLANPGSWVRWELTNWVPHEPRLLGLLGTPELGSSRTQAPGFVGNSRAGFLANPGSWVRWEPASWVPREPRLLGSLGTCDLGSSRTQASGFVGNPQPGFLANPGSWFRLEHPREPRLLGSLGTRDMGSSRTQWDYTLVNRVPANERFITLAMTYGGDVYFVSVLIPVFRDCTGSETEDRETTGSDELEG</sequence>
<evidence type="ECO:0000313" key="2">
    <source>
        <dbReference type="Proteomes" id="UP001054252"/>
    </source>
</evidence>
<keyword evidence="2" id="KW-1185">Reference proteome</keyword>
<dbReference type="AlphaFoldDB" id="A0AAV5ID61"/>
<accession>A0AAV5ID61</accession>
<organism evidence="1 2">
    <name type="scientific">Rubroshorea leprosula</name>
    <dbReference type="NCBI Taxonomy" id="152421"/>
    <lineage>
        <taxon>Eukaryota</taxon>
        <taxon>Viridiplantae</taxon>
        <taxon>Streptophyta</taxon>
        <taxon>Embryophyta</taxon>
        <taxon>Tracheophyta</taxon>
        <taxon>Spermatophyta</taxon>
        <taxon>Magnoliopsida</taxon>
        <taxon>eudicotyledons</taxon>
        <taxon>Gunneridae</taxon>
        <taxon>Pentapetalae</taxon>
        <taxon>rosids</taxon>
        <taxon>malvids</taxon>
        <taxon>Malvales</taxon>
        <taxon>Dipterocarpaceae</taxon>
        <taxon>Rubroshorea</taxon>
    </lineage>
</organism>
<reference evidence="1 2" key="1">
    <citation type="journal article" date="2021" name="Commun. Biol.">
        <title>The genome of Shorea leprosula (Dipterocarpaceae) highlights the ecological relevance of drought in aseasonal tropical rainforests.</title>
        <authorList>
            <person name="Ng K.K.S."/>
            <person name="Kobayashi M.J."/>
            <person name="Fawcett J.A."/>
            <person name="Hatakeyama M."/>
            <person name="Paape T."/>
            <person name="Ng C.H."/>
            <person name="Ang C.C."/>
            <person name="Tnah L.H."/>
            <person name="Lee C.T."/>
            <person name="Nishiyama T."/>
            <person name="Sese J."/>
            <person name="O'Brien M.J."/>
            <person name="Copetti D."/>
            <person name="Mohd Noor M.I."/>
            <person name="Ong R.C."/>
            <person name="Putra M."/>
            <person name="Sireger I.Z."/>
            <person name="Indrioko S."/>
            <person name="Kosugi Y."/>
            <person name="Izuno A."/>
            <person name="Isagi Y."/>
            <person name="Lee S.L."/>
            <person name="Shimizu K.K."/>
        </authorList>
    </citation>
    <scope>NUCLEOTIDE SEQUENCE [LARGE SCALE GENOMIC DNA]</scope>
    <source>
        <strain evidence="1">214</strain>
    </source>
</reference>
<proteinExistence type="predicted"/>
<gene>
    <name evidence="1" type="ORF">SLEP1_g12627</name>
</gene>
<comment type="caution">
    <text evidence="1">The sequence shown here is derived from an EMBL/GenBank/DDBJ whole genome shotgun (WGS) entry which is preliminary data.</text>
</comment>
<evidence type="ECO:0000313" key="1">
    <source>
        <dbReference type="EMBL" id="GKU99841.1"/>
    </source>
</evidence>
<protein>
    <submittedName>
        <fullName evidence="1">Uncharacterized protein</fullName>
    </submittedName>
</protein>
<name>A0AAV5ID61_9ROSI</name>